<dbReference type="GO" id="GO:0046872">
    <property type="term" value="F:metal ion binding"/>
    <property type="evidence" value="ECO:0007669"/>
    <property type="project" value="UniProtKB-UniRule"/>
</dbReference>
<evidence type="ECO:0000256" key="2">
    <source>
        <dbReference type="ARBA" id="ARBA00022448"/>
    </source>
</evidence>
<evidence type="ECO:0000256" key="14">
    <source>
        <dbReference type="RuleBase" id="RU362121"/>
    </source>
</evidence>
<dbReference type="PRINTS" id="PR00363">
    <property type="entry name" value="CYTOCHROMEB5"/>
</dbReference>
<keyword evidence="4 14" id="KW-0812">Transmembrane</keyword>
<keyword evidence="3 14" id="KW-0349">Heme</keyword>
<keyword evidence="2" id="KW-0813">Transport</keyword>
<dbReference type="Pfam" id="PF00173">
    <property type="entry name" value="Cyt-b5"/>
    <property type="match status" value="1"/>
</dbReference>
<evidence type="ECO:0000259" key="15">
    <source>
        <dbReference type="PROSITE" id="PS50255"/>
    </source>
</evidence>
<evidence type="ECO:0000313" key="16">
    <source>
        <dbReference type="EMBL" id="KAK1388496.1"/>
    </source>
</evidence>
<evidence type="ECO:0000256" key="13">
    <source>
        <dbReference type="ARBA" id="ARBA00038168"/>
    </source>
</evidence>
<dbReference type="InterPro" id="IPR018506">
    <property type="entry name" value="Cyt_B5_heme-BS"/>
</dbReference>
<evidence type="ECO:0000256" key="5">
    <source>
        <dbReference type="ARBA" id="ARBA00022723"/>
    </source>
</evidence>
<organism evidence="16 17">
    <name type="scientific">Heracleum sosnowskyi</name>
    <dbReference type="NCBI Taxonomy" id="360622"/>
    <lineage>
        <taxon>Eukaryota</taxon>
        <taxon>Viridiplantae</taxon>
        <taxon>Streptophyta</taxon>
        <taxon>Embryophyta</taxon>
        <taxon>Tracheophyta</taxon>
        <taxon>Spermatophyta</taxon>
        <taxon>Magnoliopsida</taxon>
        <taxon>eudicotyledons</taxon>
        <taxon>Gunneridae</taxon>
        <taxon>Pentapetalae</taxon>
        <taxon>asterids</taxon>
        <taxon>campanulids</taxon>
        <taxon>Apiales</taxon>
        <taxon>Apiaceae</taxon>
        <taxon>Apioideae</taxon>
        <taxon>apioid superclade</taxon>
        <taxon>Tordylieae</taxon>
        <taxon>Tordyliinae</taxon>
        <taxon>Heracleum</taxon>
    </lineage>
</organism>
<name>A0AAD8IPC2_9APIA</name>
<dbReference type="Gene3D" id="3.10.120.10">
    <property type="entry name" value="Cytochrome b5-like heme/steroid binding domain"/>
    <property type="match status" value="1"/>
</dbReference>
<keyword evidence="17" id="KW-1185">Reference proteome</keyword>
<reference evidence="16" key="2">
    <citation type="submission" date="2023-05" db="EMBL/GenBank/DDBJ databases">
        <authorList>
            <person name="Schelkunov M.I."/>
        </authorList>
    </citation>
    <scope>NUCLEOTIDE SEQUENCE</scope>
    <source>
        <strain evidence="16">Hsosn_3</strain>
        <tissue evidence="16">Leaf</tissue>
    </source>
</reference>
<dbReference type="GO" id="GO:0020037">
    <property type="term" value="F:heme binding"/>
    <property type="evidence" value="ECO:0007669"/>
    <property type="project" value="UniProtKB-UniRule"/>
</dbReference>
<dbReference type="PANTHER" id="PTHR19359">
    <property type="entry name" value="CYTOCHROME B5"/>
    <property type="match status" value="1"/>
</dbReference>
<dbReference type="PROSITE" id="PS00191">
    <property type="entry name" value="CYTOCHROME_B5_1"/>
    <property type="match status" value="1"/>
</dbReference>
<evidence type="ECO:0000313" key="17">
    <source>
        <dbReference type="Proteomes" id="UP001237642"/>
    </source>
</evidence>
<dbReference type="FunFam" id="3.10.120.10:FF:000002">
    <property type="entry name" value="Cytochrome b5 type B"/>
    <property type="match status" value="1"/>
</dbReference>
<evidence type="ECO:0000256" key="9">
    <source>
        <dbReference type="ARBA" id="ARBA00022989"/>
    </source>
</evidence>
<evidence type="ECO:0000256" key="7">
    <source>
        <dbReference type="ARBA" id="ARBA00022848"/>
    </source>
</evidence>
<evidence type="ECO:0000256" key="8">
    <source>
        <dbReference type="ARBA" id="ARBA00022982"/>
    </source>
</evidence>
<sequence>MSEVVLLHFSFKKVSISFFFSTKRVLKEKEKKMTVTQDAKLLTFQDISTHNNKSDCWLIISNKVYDVTPFLYEHPGGEDIILKATGRDATEDYNGVNHSGEATGILQKYYVGDLDRSTLPAKKQYNPIAVVAKQISMSKSRGIFQILVPLLIIALAYGIYHIYKKD</sequence>
<keyword evidence="10 14" id="KW-0408">Iron</keyword>
<dbReference type="InterPro" id="IPR050668">
    <property type="entry name" value="Cytochrome_b5"/>
</dbReference>
<keyword evidence="9 14" id="KW-1133">Transmembrane helix</keyword>
<keyword evidence="5 14" id="KW-0479">Metal-binding</keyword>
<dbReference type="InterPro" id="IPR036400">
    <property type="entry name" value="Cyt_B5-like_heme/steroid_sf"/>
</dbReference>
<reference evidence="16" key="1">
    <citation type="submission" date="2023-02" db="EMBL/GenBank/DDBJ databases">
        <title>Genome of toxic invasive species Heracleum sosnowskyi carries increased number of genes despite the absence of recent whole-genome duplications.</title>
        <authorList>
            <person name="Schelkunov M."/>
            <person name="Shtratnikova V."/>
            <person name="Makarenko M."/>
            <person name="Klepikova A."/>
            <person name="Omelchenko D."/>
            <person name="Novikova G."/>
            <person name="Obukhova E."/>
            <person name="Bogdanov V."/>
            <person name="Penin A."/>
            <person name="Logacheva M."/>
        </authorList>
    </citation>
    <scope>NUCLEOTIDE SEQUENCE</scope>
    <source>
        <strain evidence="16">Hsosn_3</strain>
        <tissue evidence="16">Leaf</tissue>
    </source>
</reference>
<proteinExistence type="inferred from homology"/>
<dbReference type="AlphaFoldDB" id="A0AAD8IPC2"/>
<evidence type="ECO:0000256" key="12">
    <source>
        <dbReference type="ARBA" id="ARBA00037877"/>
    </source>
</evidence>
<keyword evidence="7" id="KW-0492">Microsome</keyword>
<feature type="domain" description="Cytochrome b5 heme-binding" evidence="15">
    <location>
        <begin position="39"/>
        <end position="115"/>
    </location>
</feature>
<dbReference type="SMART" id="SM01117">
    <property type="entry name" value="Cyt-b5"/>
    <property type="match status" value="1"/>
</dbReference>
<evidence type="ECO:0000256" key="3">
    <source>
        <dbReference type="ARBA" id="ARBA00022617"/>
    </source>
</evidence>
<evidence type="ECO:0000256" key="6">
    <source>
        <dbReference type="ARBA" id="ARBA00022824"/>
    </source>
</evidence>
<keyword evidence="11 14" id="KW-0472">Membrane</keyword>
<dbReference type="Proteomes" id="UP001237642">
    <property type="component" value="Unassembled WGS sequence"/>
</dbReference>
<evidence type="ECO:0000256" key="4">
    <source>
        <dbReference type="ARBA" id="ARBA00022692"/>
    </source>
</evidence>
<dbReference type="EMBL" id="JAUIZM010000004">
    <property type="protein sequence ID" value="KAK1388496.1"/>
    <property type="molecule type" value="Genomic_DNA"/>
</dbReference>
<accession>A0AAD8IPC2</accession>
<feature type="transmembrane region" description="Helical" evidence="14">
    <location>
        <begin position="143"/>
        <end position="163"/>
    </location>
</feature>
<dbReference type="SUPFAM" id="SSF55856">
    <property type="entry name" value="Cytochrome b5-like heme/steroid binding domain"/>
    <property type="match status" value="1"/>
</dbReference>
<evidence type="ECO:0000256" key="1">
    <source>
        <dbReference type="ARBA" id="ARBA00004131"/>
    </source>
</evidence>
<gene>
    <name evidence="16" type="ORF">POM88_016674</name>
</gene>
<keyword evidence="8" id="KW-0249">Electron transport</keyword>
<dbReference type="PANTHER" id="PTHR19359:SF129">
    <property type="entry name" value="CYTOCHROME B5 ISOFORM B"/>
    <property type="match status" value="1"/>
</dbReference>
<dbReference type="InterPro" id="IPR001199">
    <property type="entry name" value="Cyt_B5-like_heme/steroid-bd"/>
</dbReference>
<protein>
    <submittedName>
        <fullName evidence="16">Cytochrome b5, seed isoform</fullName>
    </submittedName>
</protein>
<comment type="caution">
    <text evidence="16">The sequence shown here is derived from an EMBL/GenBank/DDBJ whole genome shotgun (WGS) entry which is preliminary data.</text>
</comment>
<dbReference type="PROSITE" id="PS50255">
    <property type="entry name" value="CYTOCHROME_B5_2"/>
    <property type="match status" value="1"/>
</dbReference>
<dbReference type="GO" id="GO:0005789">
    <property type="term" value="C:endoplasmic reticulum membrane"/>
    <property type="evidence" value="ECO:0007669"/>
    <property type="project" value="UniProtKB-SubCell"/>
</dbReference>
<comment type="similarity">
    <text evidence="13 14">Belongs to the cytochrome b5 family.</text>
</comment>
<comment type="subcellular location">
    <subcellularLocation>
        <location evidence="1">Endoplasmic reticulum membrane</location>
        <topology evidence="1">Single-pass membrane protein</topology>
        <orientation evidence="1">Cytoplasmic side</orientation>
    </subcellularLocation>
    <subcellularLocation>
        <location evidence="12">Microsome membrane</location>
        <topology evidence="12">Single-pass membrane protein</topology>
        <orientation evidence="12">Cytoplasmic side</orientation>
    </subcellularLocation>
</comment>
<evidence type="ECO:0000256" key="10">
    <source>
        <dbReference type="ARBA" id="ARBA00023004"/>
    </source>
</evidence>
<keyword evidence="6" id="KW-0256">Endoplasmic reticulum</keyword>
<evidence type="ECO:0000256" key="11">
    <source>
        <dbReference type="ARBA" id="ARBA00023136"/>
    </source>
</evidence>